<evidence type="ECO:0000313" key="4">
    <source>
        <dbReference type="Proteomes" id="UP000217171"/>
    </source>
</evidence>
<dbReference type="Pfam" id="PF02719">
    <property type="entry name" value="Polysacc_synt_2"/>
    <property type="match status" value="1"/>
</dbReference>
<evidence type="ECO:0000313" key="3">
    <source>
        <dbReference type="EMBL" id="ASY13796.1"/>
    </source>
</evidence>
<dbReference type="RefSeq" id="WP_095672768.1">
    <property type="nucleotide sequence ID" value="NZ_CP016771.1"/>
</dbReference>
<sequence length="350" mass="38964">MNQSFNDITFQSIIGRQPKPMVFDSSEISNLQNERILVTGAGGSIGSQIVKLIAGLEGISYLATDRDEGSLHSLSLDLDSRALFESPQISLLDIRDIQGVKNMIATFKPTMVIHAAALKHLNALQKQPREAILTNVFGTANLIDVSRTNGVEKFVNISTDKAAEPRNVLGYSKKLAELYVAKSRLEGFKNYTSCRFGNVFNSRGSVIETFIYQISNNKPITLTHPEIERYFMSVEEAAYLTIKSALINSGDVHIFDMGQPVALNAIIENLQKSLGRRSSIIITGLRDGEKLSEDLFGKEEKAKSTSEIRIQSANLEFELSENSKVIEQIMNRDEIQLLEKLSRYTNLKTI</sequence>
<proteinExistence type="inferred from homology"/>
<comment type="similarity">
    <text evidence="1">Belongs to the polysaccharide synthase family.</text>
</comment>
<dbReference type="Gene3D" id="3.40.50.720">
    <property type="entry name" value="NAD(P)-binding Rossmann-like Domain"/>
    <property type="match status" value="1"/>
</dbReference>
<evidence type="ECO:0000256" key="1">
    <source>
        <dbReference type="ARBA" id="ARBA00007430"/>
    </source>
</evidence>
<evidence type="ECO:0000259" key="2">
    <source>
        <dbReference type="Pfam" id="PF02719"/>
    </source>
</evidence>
<organism evidence="3 4">
    <name type="scientific">Candidatus Nanopelagicus hibericus</name>
    <dbReference type="NCBI Taxonomy" id="1884915"/>
    <lineage>
        <taxon>Bacteria</taxon>
        <taxon>Bacillati</taxon>
        <taxon>Actinomycetota</taxon>
        <taxon>Actinomycetes</taxon>
        <taxon>Candidatus Nanopelagicales</taxon>
        <taxon>Candidatus Nanopelagicaceae</taxon>
        <taxon>Candidatus Nanopelagicus</taxon>
    </lineage>
</organism>
<feature type="domain" description="Polysaccharide biosynthesis protein CapD-like" evidence="2">
    <location>
        <begin position="36"/>
        <end position="309"/>
    </location>
</feature>
<dbReference type="OrthoDB" id="9803111at2"/>
<dbReference type="SUPFAM" id="SSF51735">
    <property type="entry name" value="NAD(P)-binding Rossmann-fold domains"/>
    <property type="match status" value="1"/>
</dbReference>
<dbReference type="InterPro" id="IPR036291">
    <property type="entry name" value="NAD(P)-bd_dom_sf"/>
</dbReference>
<gene>
    <name evidence="3" type="ORF">B1s21160_05725</name>
</gene>
<dbReference type="PANTHER" id="PTHR43318">
    <property type="entry name" value="UDP-N-ACETYLGLUCOSAMINE 4,6-DEHYDRATASE"/>
    <property type="match status" value="1"/>
</dbReference>
<dbReference type="PANTHER" id="PTHR43318:SF1">
    <property type="entry name" value="POLYSACCHARIDE BIOSYNTHESIS PROTEIN EPSC-RELATED"/>
    <property type="match status" value="1"/>
</dbReference>
<name>A0A249KAL5_9ACTN</name>
<keyword evidence="4" id="KW-1185">Reference proteome</keyword>
<dbReference type="EMBL" id="CP016771">
    <property type="protein sequence ID" value="ASY13796.1"/>
    <property type="molecule type" value="Genomic_DNA"/>
</dbReference>
<dbReference type="InterPro" id="IPR003869">
    <property type="entry name" value="Polysac_CapD-like"/>
</dbReference>
<reference evidence="3 4" key="1">
    <citation type="submission" date="2016-07" db="EMBL/GenBank/DDBJ databases">
        <title>High microdiversification within the ubiquitous acI lineage of Actinobacteria.</title>
        <authorList>
            <person name="Neuenschwander S.M."/>
            <person name="Salcher M."/>
            <person name="Ghai R."/>
            <person name="Pernthaler J."/>
        </authorList>
    </citation>
    <scope>NUCLEOTIDE SEQUENCE [LARGE SCALE GENOMIC DNA]</scope>
    <source>
        <strain evidence="3">MMS-21-160</strain>
    </source>
</reference>
<protein>
    <submittedName>
        <fullName evidence="3">Putative epimerase</fullName>
    </submittedName>
</protein>
<dbReference type="AlphaFoldDB" id="A0A249KAL5"/>
<dbReference type="InterPro" id="IPR051203">
    <property type="entry name" value="Polysaccharide_Synthase-Rel"/>
</dbReference>
<dbReference type="Proteomes" id="UP000217171">
    <property type="component" value="Chromosome"/>
</dbReference>
<accession>A0A249KAL5</accession>
<dbReference type="KEGG" id="nhi:B1s21160_05725"/>